<evidence type="ECO:0000313" key="2">
    <source>
        <dbReference type="Proteomes" id="UP000053240"/>
    </source>
</evidence>
<protein>
    <submittedName>
        <fullName evidence="1">Uncharacterized protein</fullName>
    </submittedName>
</protein>
<dbReference type="EMBL" id="KQ460685">
    <property type="protein sequence ID" value="KPJ12911.1"/>
    <property type="molecule type" value="Genomic_DNA"/>
</dbReference>
<proteinExistence type="predicted"/>
<evidence type="ECO:0000313" key="1">
    <source>
        <dbReference type="EMBL" id="KPJ12911.1"/>
    </source>
</evidence>
<dbReference type="InParanoid" id="A0A194RAM4"/>
<organism evidence="1 2">
    <name type="scientific">Papilio machaon</name>
    <name type="common">Old World swallowtail butterfly</name>
    <dbReference type="NCBI Taxonomy" id="76193"/>
    <lineage>
        <taxon>Eukaryota</taxon>
        <taxon>Metazoa</taxon>
        <taxon>Ecdysozoa</taxon>
        <taxon>Arthropoda</taxon>
        <taxon>Hexapoda</taxon>
        <taxon>Insecta</taxon>
        <taxon>Pterygota</taxon>
        <taxon>Neoptera</taxon>
        <taxon>Endopterygota</taxon>
        <taxon>Lepidoptera</taxon>
        <taxon>Glossata</taxon>
        <taxon>Ditrysia</taxon>
        <taxon>Papilionoidea</taxon>
        <taxon>Papilionidae</taxon>
        <taxon>Papilioninae</taxon>
        <taxon>Papilio</taxon>
    </lineage>
</organism>
<name>A0A194RAM4_PAPMA</name>
<gene>
    <name evidence="1" type="ORF">RR48_10541</name>
</gene>
<accession>A0A194RAM4</accession>
<reference evidence="1 2" key="1">
    <citation type="journal article" date="2015" name="Nat. Commun.">
        <title>Outbred genome sequencing and CRISPR/Cas9 gene editing in butterflies.</title>
        <authorList>
            <person name="Li X."/>
            <person name="Fan D."/>
            <person name="Zhang W."/>
            <person name="Liu G."/>
            <person name="Zhang L."/>
            <person name="Zhao L."/>
            <person name="Fang X."/>
            <person name="Chen L."/>
            <person name="Dong Y."/>
            <person name="Chen Y."/>
            <person name="Ding Y."/>
            <person name="Zhao R."/>
            <person name="Feng M."/>
            <person name="Zhu Y."/>
            <person name="Feng Y."/>
            <person name="Jiang X."/>
            <person name="Zhu D."/>
            <person name="Xiang H."/>
            <person name="Feng X."/>
            <person name="Li S."/>
            <person name="Wang J."/>
            <person name="Zhang G."/>
            <person name="Kronforst M.R."/>
            <person name="Wang W."/>
        </authorList>
    </citation>
    <scope>NUCLEOTIDE SEQUENCE [LARGE SCALE GENOMIC DNA]</scope>
    <source>
        <strain evidence="1">Ya'a_city_454_Pm</strain>
        <tissue evidence="1">Whole body</tissue>
    </source>
</reference>
<dbReference type="AlphaFoldDB" id="A0A194RAM4"/>
<sequence length="60" mass="6900">MHINFSLGRSCTTCDEHLKYRHEDMQWNNFTCKLVLKHLSQRYEGRSKSSRNGGDGVGIG</sequence>
<dbReference type="Proteomes" id="UP000053240">
    <property type="component" value="Unassembled WGS sequence"/>
</dbReference>
<keyword evidence="2" id="KW-1185">Reference proteome</keyword>